<evidence type="ECO:0000256" key="2">
    <source>
        <dbReference type="SAM" id="Phobius"/>
    </source>
</evidence>
<dbReference type="GO" id="GO:0071111">
    <property type="term" value="F:cyclic-guanylate-specific phosphodiesterase activity"/>
    <property type="evidence" value="ECO:0007669"/>
    <property type="project" value="InterPro"/>
</dbReference>
<dbReference type="PROSITE" id="PS50887">
    <property type="entry name" value="GGDEF"/>
    <property type="match status" value="1"/>
</dbReference>
<dbReference type="AlphaFoldDB" id="A0A3A6PEZ0"/>
<sequence>MSNSTHQPRSKWMVVISLTLCALLAVAGEWSQFHFIYGITFSLTSIFVLLALRLFGIWGGLLTAGAAFLAGGASMEHPMFQALGMLEALIVGLLMLRYRGRLFMTDLCFWLFIGAPVVYFFYNQHYSGTGIDIKLIACLIAINGLFNALFAEIAHQYLPLSRWSGVSSIKQLPRSINQLLLHLSLGIVLVSFLLNMLVNSINSFKEVSYYVEDIALQATRTITKEWGASEVPYTIPSDRVSIRTLQFLIDRYTTDTYTFSLTDDQHRVVASNHHGLIGTHLDPFGEKTFQPITDYLYFSSNYNSFSRLKPYTWQDEQFLFQSKLGNGTGQIIITFPLEYYQKYLFGKYFTHIFYLIGFGLVAAFVSLLINRSFARSLKRLAVVTTNLPLKLKHNNALELPASSTVEIHSLIMNIKHMSSSLLYLFRESQSNNERLEMQAQLLQQSEERLHQLAYYDMLTGLPNRHQFTRHFQELIAMNSGAGSRLKVGVLFADINRFKQINDTLGHAFGDKLLQLAGERFQAIACKSCDVFRLGGDEFVFVVRYQQEEDLSRHAEAVLDCFVEPFIIDGMPLFLTVSIGISAYPRDGEDMDTIVRNADIAMYNAKEEGDGCYRFFKPNLLPLIAEKMRLENGLYKALQENQFSLHYQPKISAASGELCGIEALIRWKHPELGLVPPDKFIPLAEESGFILEIDRWVFREACRQNKAWQDAGLKKISVSVNISARHFYQGNLKEMILSELKATGLEPHYVSLEITEGVFMRNIDQVIDTILYLRNLGIQISIDDFGTGYSSLNQLQRLPISDVKLDRSFIQGITSDDKKSSIVRAIIELVHSMNMKVVAEGVETEGESRFCKELKCDELQGYLFSRPLPAAELEALLVQPKNVS</sequence>
<dbReference type="InterPro" id="IPR043128">
    <property type="entry name" value="Rev_trsase/Diguanyl_cyclase"/>
</dbReference>
<dbReference type="PANTHER" id="PTHR33121">
    <property type="entry name" value="CYCLIC DI-GMP PHOSPHODIESTERASE PDEF"/>
    <property type="match status" value="1"/>
</dbReference>
<dbReference type="SUPFAM" id="SSF141868">
    <property type="entry name" value="EAL domain-like"/>
    <property type="match status" value="1"/>
</dbReference>
<dbReference type="Gene3D" id="3.30.70.270">
    <property type="match status" value="1"/>
</dbReference>
<dbReference type="CDD" id="cd01948">
    <property type="entry name" value="EAL"/>
    <property type="match status" value="1"/>
</dbReference>
<feature type="coiled-coil region" evidence="1">
    <location>
        <begin position="425"/>
        <end position="452"/>
    </location>
</feature>
<gene>
    <name evidence="5" type="ORF">D3P09_23800</name>
</gene>
<comment type="caution">
    <text evidence="5">The sequence shown here is derived from an EMBL/GenBank/DDBJ whole genome shotgun (WGS) entry which is preliminary data.</text>
</comment>
<keyword evidence="2" id="KW-0812">Transmembrane</keyword>
<feature type="transmembrane region" description="Helical" evidence="2">
    <location>
        <begin position="179"/>
        <end position="198"/>
    </location>
</feature>
<reference evidence="5 6" key="1">
    <citation type="submission" date="2018-09" db="EMBL/GenBank/DDBJ databases">
        <title>Paenibacillus aracenensis nov. sp. isolated from a cave in southern Spain.</title>
        <authorList>
            <person name="Jurado V."/>
            <person name="Gutierrez-Patricio S."/>
            <person name="Gonzalez-Pimentel J.L."/>
            <person name="Miller A.Z."/>
            <person name="Laiz L."/>
            <person name="Saiz-Jimenez C."/>
        </authorList>
    </citation>
    <scope>NUCLEOTIDE SEQUENCE [LARGE SCALE GENOMIC DNA]</scope>
    <source>
        <strain evidence="5 6">JCM 19203</strain>
    </source>
</reference>
<protein>
    <submittedName>
        <fullName evidence="5">EAL domain-containing protein</fullName>
    </submittedName>
</protein>
<feature type="transmembrane region" description="Helical" evidence="2">
    <location>
        <begin position="34"/>
        <end position="52"/>
    </location>
</feature>
<dbReference type="InterPro" id="IPR000160">
    <property type="entry name" value="GGDEF_dom"/>
</dbReference>
<dbReference type="CDD" id="cd01949">
    <property type="entry name" value="GGDEF"/>
    <property type="match status" value="1"/>
</dbReference>
<dbReference type="FunFam" id="3.20.20.450:FF:000001">
    <property type="entry name" value="Cyclic di-GMP phosphodiesterase yahA"/>
    <property type="match status" value="1"/>
</dbReference>
<dbReference type="SMART" id="SM00267">
    <property type="entry name" value="GGDEF"/>
    <property type="match status" value="1"/>
</dbReference>
<feature type="domain" description="EAL" evidence="3">
    <location>
        <begin position="626"/>
        <end position="880"/>
    </location>
</feature>
<feature type="transmembrane region" description="Helical" evidence="2">
    <location>
        <begin position="348"/>
        <end position="369"/>
    </location>
</feature>
<feature type="transmembrane region" description="Helical" evidence="2">
    <location>
        <begin position="103"/>
        <end position="122"/>
    </location>
</feature>
<dbReference type="Pfam" id="PF00563">
    <property type="entry name" value="EAL"/>
    <property type="match status" value="1"/>
</dbReference>
<feature type="transmembrane region" description="Helical" evidence="2">
    <location>
        <begin position="57"/>
        <end position="73"/>
    </location>
</feature>
<dbReference type="InterPro" id="IPR001633">
    <property type="entry name" value="EAL_dom"/>
</dbReference>
<feature type="domain" description="GGDEF" evidence="4">
    <location>
        <begin position="485"/>
        <end position="617"/>
    </location>
</feature>
<dbReference type="OrthoDB" id="9759607at2"/>
<dbReference type="EMBL" id="QXQB01000006">
    <property type="protein sequence ID" value="RJX37378.1"/>
    <property type="molecule type" value="Genomic_DNA"/>
</dbReference>
<dbReference type="InterPro" id="IPR029787">
    <property type="entry name" value="Nucleotide_cyclase"/>
</dbReference>
<dbReference type="PANTHER" id="PTHR33121:SF71">
    <property type="entry name" value="OXYGEN SENSOR PROTEIN DOSP"/>
    <property type="match status" value="1"/>
</dbReference>
<dbReference type="InterPro" id="IPR050706">
    <property type="entry name" value="Cyclic-di-GMP_PDE-like"/>
</dbReference>
<evidence type="ECO:0000313" key="5">
    <source>
        <dbReference type="EMBL" id="RJX37378.1"/>
    </source>
</evidence>
<dbReference type="Gene3D" id="3.20.20.450">
    <property type="entry name" value="EAL domain"/>
    <property type="match status" value="1"/>
</dbReference>
<name>A0A3A6PEZ0_9BACL</name>
<feature type="transmembrane region" description="Helical" evidence="2">
    <location>
        <begin position="134"/>
        <end position="158"/>
    </location>
</feature>
<proteinExistence type="predicted"/>
<keyword evidence="1" id="KW-0175">Coiled coil</keyword>
<dbReference type="RefSeq" id="WP_120113933.1">
    <property type="nucleotide sequence ID" value="NZ_QXQB01000006.1"/>
</dbReference>
<evidence type="ECO:0000259" key="3">
    <source>
        <dbReference type="PROSITE" id="PS50883"/>
    </source>
</evidence>
<evidence type="ECO:0000313" key="6">
    <source>
        <dbReference type="Proteomes" id="UP000267798"/>
    </source>
</evidence>
<dbReference type="InterPro" id="IPR035919">
    <property type="entry name" value="EAL_sf"/>
</dbReference>
<dbReference type="Proteomes" id="UP000267798">
    <property type="component" value="Unassembled WGS sequence"/>
</dbReference>
<keyword evidence="2" id="KW-0472">Membrane</keyword>
<organism evidence="5 6">
    <name type="scientific">Paenibacillus pinisoli</name>
    <dbReference type="NCBI Taxonomy" id="1276110"/>
    <lineage>
        <taxon>Bacteria</taxon>
        <taxon>Bacillati</taxon>
        <taxon>Bacillota</taxon>
        <taxon>Bacilli</taxon>
        <taxon>Bacillales</taxon>
        <taxon>Paenibacillaceae</taxon>
        <taxon>Paenibacillus</taxon>
    </lineage>
</organism>
<evidence type="ECO:0000256" key="1">
    <source>
        <dbReference type="SAM" id="Coils"/>
    </source>
</evidence>
<keyword evidence="6" id="KW-1185">Reference proteome</keyword>
<dbReference type="SUPFAM" id="SSF55073">
    <property type="entry name" value="Nucleotide cyclase"/>
    <property type="match status" value="1"/>
</dbReference>
<feature type="transmembrane region" description="Helical" evidence="2">
    <location>
        <begin position="12"/>
        <end position="28"/>
    </location>
</feature>
<dbReference type="SMART" id="SM00052">
    <property type="entry name" value="EAL"/>
    <property type="match status" value="1"/>
</dbReference>
<dbReference type="Pfam" id="PF00990">
    <property type="entry name" value="GGDEF"/>
    <property type="match status" value="1"/>
</dbReference>
<dbReference type="NCBIfam" id="TIGR00254">
    <property type="entry name" value="GGDEF"/>
    <property type="match status" value="1"/>
</dbReference>
<keyword evidence="2" id="KW-1133">Transmembrane helix</keyword>
<dbReference type="PROSITE" id="PS50883">
    <property type="entry name" value="EAL"/>
    <property type="match status" value="1"/>
</dbReference>
<evidence type="ECO:0000259" key="4">
    <source>
        <dbReference type="PROSITE" id="PS50887"/>
    </source>
</evidence>
<accession>A0A3A6PEZ0</accession>